<dbReference type="FunFam" id="3.40.50.10140:FF:000005">
    <property type="entry name" value="Myeloid differentiation primary response protein MyD88"/>
    <property type="match status" value="1"/>
</dbReference>
<dbReference type="InterPro" id="IPR000157">
    <property type="entry name" value="TIR_dom"/>
</dbReference>
<evidence type="ECO:0000256" key="5">
    <source>
        <dbReference type="ARBA" id="ARBA00023198"/>
    </source>
</evidence>
<dbReference type="GO" id="GO:0005737">
    <property type="term" value="C:cytoplasm"/>
    <property type="evidence" value="ECO:0007669"/>
    <property type="project" value="UniProtKB-SubCell"/>
</dbReference>
<protein>
    <recommendedName>
        <fullName evidence="11">Myeloid differentiation primary response protein MyD88</fullName>
    </recommendedName>
</protein>
<feature type="compositionally biased region" description="Low complexity" evidence="6">
    <location>
        <begin position="338"/>
        <end position="361"/>
    </location>
</feature>
<evidence type="ECO:0000313" key="9">
    <source>
        <dbReference type="EMBL" id="ESP03006.1"/>
    </source>
</evidence>
<dbReference type="PROSITE" id="PS50017">
    <property type="entry name" value="DEATH_DOMAIN"/>
    <property type="match status" value="1"/>
</dbReference>
<dbReference type="SUPFAM" id="SSF47986">
    <property type="entry name" value="DEATH domain"/>
    <property type="match status" value="1"/>
</dbReference>
<dbReference type="GO" id="GO:0035325">
    <property type="term" value="F:Toll-like receptor binding"/>
    <property type="evidence" value="ECO:0007669"/>
    <property type="project" value="TreeGrafter"/>
</dbReference>
<keyword evidence="2" id="KW-0963">Cytoplasm</keyword>
<dbReference type="GO" id="GO:0050830">
    <property type="term" value="P:defense response to Gram-positive bacterium"/>
    <property type="evidence" value="ECO:0007669"/>
    <property type="project" value="TreeGrafter"/>
</dbReference>
<dbReference type="Pfam" id="PF00531">
    <property type="entry name" value="Death"/>
    <property type="match status" value="1"/>
</dbReference>
<evidence type="ECO:0000259" key="8">
    <source>
        <dbReference type="PROSITE" id="PS50104"/>
    </source>
</evidence>
<dbReference type="Pfam" id="PF13676">
    <property type="entry name" value="TIR_2"/>
    <property type="match status" value="1"/>
</dbReference>
<feature type="domain" description="TIR" evidence="8">
    <location>
        <begin position="166"/>
        <end position="300"/>
    </location>
</feature>
<name>V4B650_LOTGI</name>
<dbReference type="GO" id="GO:0034142">
    <property type="term" value="P:toll-like receptor 4 signaling pathway"/>
    <property type="evidence" value="ECO:0007669"/>
    <property type="project" value="TreeGrafter"/>
</dbReference>
<dbReference type="Gene3D" id="3.40.50.10140">
    <property type="entry name" value="Toll/interleukin-1 receptor homology (TIR) domain"/>
    <property type="match status" value="1"/>
</dbReference>
<dbReference type="PANTHER" id="PTHR15079">
    <property type="entry name" value="MYD88"/>
    <property type="match status" value="1"/>
</dbReference>
<evidence type="ECO:0000259" key="7">
    <source>
        <dbReference type="PROSITE" id="PS50017"/>
    </source>
</evidence>
<dbReference type="PANTHER" id="PTHR15079:SF3">
    <property type="entry name" value="MYELOID DIFFERENTIATION PRIMARY RESPONSE PROTEIN MYD88"/>
    <property type="match status" value="1"/>
</dbReference>
<reference evidence="9 10" key="1">
    <citation type="journal article" date="2013" name="Nature">
        <title>Insights into bilaterian evolution from three spiralian genomes.</title>
        <authorList>
            <person name="Simakov O."/>
            <person name="Marletaz F."/>
            <person name="Cho S.J."/>
            <person name="Edsinger-Gonzales E."/>
            <person name="Havlak P."/>
            <person name="Hellsten U."/>
            <person name="Kuo D.H."/>
            <person name="Larsson T."/>
            <person name="Lv J."/>
            <person name="Arendt D."/>
            <person name="Savage R."/>
            <person name="Osoegawa K."/>
            <person name="de Jong P."/>
            <person name="Grimwood J."/>
            <person name="Chapman J.A."/>
            <person name="Shapiro H."/>
            <person name="Aerts A."/>
            <person name="Otillar R.P."/>
            <person name="Terry A.Y."/>
            <person name="Boore J.L."/>
            <person name="Grigoriev I.V."/>
            <person name="Lindberg D.R."/>
            <person name="Seaver E.C."/>
            <person name="Weisblat D.A."/>
            <person name="Putnam N.H."/>
            <person name="Rokhsar D.S."/>
        </authorList>
    </citation>
    <scope>NUCLEOTIDE SEQUENCE [LARGE SCALE GENOMIC DNA]</scope>
</reference>
<dbReference type="RefSeq" id="XP_009046476.1">
    <property type="nucleotide sequence ID" value="XM_009048228.1"/>
</dbReference>
<dbReference type="GO" id="GO:0045087">
    <property type="term" value="P:innate immune response"/>
    <property type="evidence" value="ECO:0007669"/>
    <property type="project" value="UniProtKB-KW"/>
</dbReference>
<evidence type="ECO:0008006" key="11">
    <source>
        <dbReference type="Google" id="ProtNLM"/>
    </source>
</evidence>
<evidence type="ECO:0000256" key="3">
    <source>
        <dbReference type="ARBA" id="ARBA00022588"/>
    </source>
</evidence>
<dbReference type="HOGENOM" id="CLU_045884_1_0_1"/>
<evidence type="ECO:0000256" key="4">
    <source>
        <dbReference type="ARBA" id="ARBA00022859"/>
    </source>
</evidence>
<sequence length="375" mass="42590">MAANYPRISASDRNLHLAVLNVSSYRRLGLFLNIRSSGHEVNDFQGLAEKIGFEYMEILNFEQDPDPTKRVIREWVQRGDLNPTIGQLFDYLEEMERIDVITECYPLILKDIETFSKKRGLNFSPLQDQTVSQSTMAANNYKIIDDHTVDETQIMTVEDVEHGSPQLYDAFVCYCPEGEDIKFVKMMISILESEPYNLKLFVPGRNDLPGAASHTVSASLIENRCRRMVIIISHTYLKSPACDFQTKFAFCLSPGARSKKLVPVLIEPCTIPSILRHITMCDYTKKDLQEWIWRRLVESIRAPLNAIEWQERHIESSDITLTISSSYDDLFSSSPNASSTSISTSPAQMSRLSQQSPSSSNKKSKAHTWSHSTAC</sequence>
<evidence type="ECO:0000313" key="10">
    <source>
        <dbReference type="Proteomes" id="UP000030746"/>
    </source>
</evidence>
<dbReference type="STRING" id="225164.V4B650"/>
<dbReference type="Proteomes" id="UP000030746">
    <property type="component" value="Unassembled WGS sequence"/>
</dbReference>
<dbReference type="KEGG" id="lgi:LOTGIDRAFT_203449"/>
<dbReference type="SUPFAM" id="SSF52200">
    <property type="entry name" value="Toll/Interleukin receptor TIR domain"/>
    <property type="match status" value="1"/>
</dbReference>
<proteinExistence type="predicted"/>
<evidence type="ECO:0000256" key="1">
    <source>
        <dbReference type="ARBA" id="ARBA00004496"/>
    </source>
</evidence>
<dbReference type="EMBL" id="KB200129">
    <property type="protein sequence ID" value="ESP03006.1"/>
    <property type="molecule type" value="Genomic_DNA"/>
</dbReference>
<evidence type="ECO:0000256" key="2">
    <source>
        <dbReference type="ARBA" id="ARBA00022490"/>
    </source>
</evidence>
<dbReference type="OrthoDB" id="10037120at2759"/>
<dbReference type="OMA" id="SNECDFQ"/>
<dbReference type="AlphaFoldDB" id="V4B650"/>
<keyword evidence="5" id="KW-0395">Inflammatory response</keyword>
<dbReference type="SMART" id="SM00255">
    <property type="entry name" value="TIR"/>
    <property type="match status" value="1"/>
</dbReference>
<dbReference type="GO" id="GO:0002755">
    <property type="term" value="P:MyD88-dependent toll-like receptor signaling pathway"/>
    <property type="evidence" value="ECO:0007669"/>
    <property type="project" value="InterPro"/>
</dbReference>
<dbReference type="InterPro" id="IPR017281">
    <property type="entry name" value="Myelin_different_resp_MyD88"/>
</dbReference>
<feature type="region of interest" description="Disordered" evidence="6">
    <location>
        <begin position="338"/>
        <end position="375"/>
    </location>
</feature>
<evidence type="ECO:0000256" key="6">
    <source>
        <dbReference type="SAM" id="MobiDB-lite"/>
    </source>
</evidence>
<dbReference type="CDD" id="cd08312">
    <property type="entry name" value="Death_MyD88"/>
    <property type="match status" value="1"/>
</dbReference>
<dbReference type="Gene3D" id="1.10.533.10">
    <property type="entry name" value="Death Domain, Fas"/>
    <property type="match status" value="1"/>
</dbReference>
<accession>V4B650</accession>
<dbReference type="InterPro" id="IPR034249">
    <property type="entry name" value="MyD88_Death"/>
</dbReference>
<gene>
    <name evidence="9" type="ORF">LOTGIDRAFT_203449</name>
</gene>
<dbReference type="CTD" id="20245606"/>
<dbReference type="InterPro" id="IPR000488">
    <property type="entry name" value="Death_dom"/>
</dbReference>
<dbReference type="GeneID" id="20245606"/>
<comment type="subcellular location">
    <subcellularLocation>
        <location evidence="1">Cytoplasm</location>
    </subcellularLocation>
</comment>
<dbReference type="InterPro" id="IPR011029">
    <property type="entry name" value="DEATH-like_dom_sf"/>
</dbReference>
<organism evidence="9 10">
    <name type="scientific">Lottia gigantea</name>
    <name type="common">Giant owl limpet</name>
    <dbReference type="NCBI Taxonomy" id="225164"/>
    <lineage>
        <taxon>Eukaryota</taxon>
        <taxon>Metazoa</taxon>
        <taxon>Spiralia</taxon>
        <taxon>Lophotrochozoa</taxon>
        <taxon>Mollusca</taxon>
        <taxon>Gastropoda</taxon>
        <taxon>Patellogastropoda</taxon>
        <taxon>Lottioidea</taxon>
        <taxon>Lottiidae</taxon>
        <taxon>Lottia</taxon>
    </lineage>
</organism>
<dbReference type="GO" id="GO:0005886">
    <property type="term" value="C:plasma membrane"/>
    <property type="evidence" value="ECO:0007669"/>
    <property type="project" value="TreeGrafter"/>
</dbReference>
<dbReference type="GO" id="GO:0008063">
    <property type="term" value="P:Toll signaling pathway"/>
    <property type="evidence" value="ECO:0007669"/>
    <property type="project" value="TreeGrafter"/>
</dbReference>
<feature type="domain" description="Death" evidence="7">
    <location>
        <begin position="43"/>
        <end position="108"/>
    </location>
</feature>
<keyword evidence="10" id="KW-1185">Reference proteome</keyword>
<dbReference type="PROSITE" id="PS50104">
    <property type="entry name" value="TIR"/>
    <property type="match status" value="1"/>
</dbReference>
<keyword evidence="3" id="KW-0399">Innate immunity</keyword>
<dbReference type="GO" id="GO:0043123">
    <property type="term" value="P:positive regulation of canonical NF-kappaB signal transduction"/>
    <property type="evidence" value="ECO:0007669"/>
    <property type="project" value="InterPro"/>
</dbReference>
<dbReference type="InterPro" id="IPR035897">
    <property type="entry name" value="Toll_tir_struct_dom_sf"/>
</dbReference>
<keyword evidence="4" id="KW-0391">Immunity</keyword>
<dbReference type="GO" id="GO:0070976">
    <property type="term" value="F:TIR domain binding"/>
    <property type="evidence" value="ECO:0007669"/>
    <property type="project" value="InterPro"/>
</dbReference>